<evidence type="ECO:0000256" key="1">
    <source>
        <dbReference type="ARBA" id="ARBA00022603"/>
    </source>
</evidence>
<evidence type="ECO:0000313" key="5">
    <source>
        <dbReference type="EMBL" id="MDJ1495771.1"/>
    </source>
</evidence>
<dbReference type="SUPFAM" id="SSF53335">
    <property type="entry name" value="S-adenosyl-L-methionine-dependent methyltransferases"/>
    <property type="match status" value="1"/>
</dbReference>
<evidence type="ECO:0000313" key="7">
    <source>
        <dbReference type="Proteomes" id="UP001241110"/>
    </source>
</evidence>
<dbReference type="EMBL" id="JASJOT010000017">
    <property type="protein sequence ID" value="MDJ1495771.1"/>
    <property type="molecule type" value="Genomic_DNA"/>
</dbReference>
<dbReference type="AlphaFoldDB" id="A0AAE3QQ64"/>
<feature type="domain" description="Methyltransferase" evidence="3">
    <location>
        <begin position="62"/>
        <end position="154"/>
    </location>
</feature>
<name>A0AAE3QQ64_9BACT</name>
<keyword evidence="2 4" id="KW-0808">Transferase</keyword>
<evidence type="ECO:0000313" key="4">
    <source>
        <dbReference type="EMBL" id="MDJ1483447.1"/>
    </source>
</evidence>
<comment type="caution">
    <text evidence="4">The sequence shown here is derived from an EMBL/GenBank/DDBJ whole genome shotgun (WGS) entry which is preliminary data.</text>
</comment>
<accession>A0AAE3QQ64</accession>
<dbReference type="InterPro" id="IPR041698">
    <property type="entry name" value="Methyltransf_25"/>
</dbReference>
<keyword evidence="1 4" id="KW-0489">Methyltransferase</keyword>
<dbReference type="Proteomes" id="UP001241110">
    <property type="component" value="Unassembled WGS sequence"/>
</dbReference>
<dbReference type="EC" id="2.1.1.-" evidence="4"/>
<dbReference type="GO" id="GO:0032259">
    <property type="term" value="P:methylation"/>
    <property type="evidence" value="ECO:0007669"/>
    <property type="project" value="UniProtKB-KW"/>
</dbReference>
<protein>
    <submittedName>
        <fullName evidence="4">Class I SAM-dependent methyltransferase</fullName>
        <ecNumber evidence="4">2.1.1.-</ecNumber>
    </submittedName>
</protein>
<dbReference type="RefSeq" id="WP_313983295.1">
    <property type="nucleotide sequence ID" value="NZ_JASJOR010000020.1"/>
</dbReference>
<dbReference type="PANTHER" id="PTHR43861">
    <property type="entry name" value="TRANS-ACONITATE 2-METHYLTRANSFERASE-RELATED"/>
    <property type="match status" value="1"/>
</dbReference>
<keyword evidence="6" id="KW-1185">Reference proteome</keyword>
<dbReference type="CDD" id="cd02440">
    <property type="entry name" value="AdoMet_MTases"/>
    <property type="match status" value="1"/>
</dbReference>
<dbReference type="Pfam" id="PF13649">
    <property type="entry name" value="Methyltransf_25"/>
    <property type="match status" value="1"/>
</dbReference>
<evidence type="ECO:0000256" key="2">
    <source>
        <dbReference type="ARBA" id="ARBA00022679"/>
    </source>
</evidence>
<dbReference type="PANTHER" id="PTHR43861:SF1">
    <property type="entry name" value="TRANS-ACONITATE 2-METHYLTRANSFERASE"/>
    <property type="match status" value="1"/>
</dbReference>
<dbReference type="GO" id="GO:0008168">
    <property type="term" value="F:methyltransferase activity"/>
    <property type="evidence" value="ECO:0007669"/>
    <property type="project" value="UniProtKB-KW"/>
</dbReference>
<dbReference type="Proteomes" id="UP001228581">
    <property type="component" value="Unassembled WGS sequence"/>
</dbReference>
<sequence length="268" mass="31594">MEVVHEVSSKKSRGAISKREWFSEWFNSPYYHILYKSRDNAEAHQFIDNLQKYFQFTCEDQILDLACGRGRHAIYLNSKGFDVVGIDIAPENISYAKQFENERLHFYVHDMRRPYVRSRFCYVLNLFTSFGYFETEGENINAVCTVTEALKPGGKLILDFFNTDRILKNLKPHYRQVIDGIQFDIQKKLESGFIVKDIEFEDEGNSFHFQERVKAISCEQFLHYFDVADLELISIFGDYALNPYDKETSDRMIFVAQRPQRESFGLRL</sequence>
<dbReference type="Gene3D" id="2.20.25.110">
    <property type="entry name" value="S-adenosyl-L-methionine-dependent methyltransferases"/>
    <property type="match status" value="1"/>
</dbReference>
<proteinExistence type="predicted"/>
<dbReference type="EMBL" id="JASJOS010000011">
    <property type="protein sequence ID" value="MDJ1483447.1"/>
    <property type="molecule type" value="Genomic_DNA"/>
</dbReference>
<evidence type="ECO:0000259" key="3">
    <source>
        <dbReference type="Pfam" id="PF13649"/>
    </source>
</evidence>
<reference evidence="4 6" key="1">
    <citation type="submission" date="2023-05" db="EMBL/GenBank/DDBJ databases">
        <authorList>
            <person name="Zhang X."/>
        </authorList>
    </citation>
    <scope>NUCLEOTIDE SEQUENCE</scope>
    <source>
        <strain evidence="5 6">DM2B3-1</strain>
        <strain evidence="4">YF14B1</strain>
    </source>
</reference>
<dbReference type="Gene3D" id="3.40.50.150">
    <property type="entry name" value="Vaccinia Virus protein VP39"/>
    <property type="match status" value="1"/>
</dbReference>
<evidence type="ECO:0000313" key="6">
    <source>
        <dbReference type="Proteomes" id="UP001228581"/>
    </source>
</evidence>
<dbReference type="InterPro" id="IPR029063">
    <property type="entry name" value="SAM-dependent_MTases_sf"/>
</dbReference>
<gene>
    <name evidence="4" type="ORF">QNI16_23305</name>
    <name evidence="5" type="ORF">QNI19_22735</name>
</gene>
<organism evidence="4 7">
    <name type="scientific">Xanthocytophaga flava</name>
    <dbReference type="NCBI Taxonomy" id="3048013"/>
    <lineage>
        <taxon>Bacteria</taxon>
        <taxon>Pseudomonadati</taxon>
        <taxon>Bacteroidota</taxon>
        <taxon>Cytophagia</taxon>
        <taxon>Cytophagales</taxon>
        <taxon>Rhodocytophagaceae</taxon>
        <taxon>Xanthocytophaga</taxon>
    </lineage>
</organism>